<name>A0AAD5QYY7_PARTN</name>
<dbReference type="EMBL" id="JAHQIW010005555">
    <property type="protein sequence ID" value="KAJ1366436.1"/>
    <property type="molecule type" value="Genomic_DNA"/>
</dbReference>
<reference evidence="2" key="1">
    <citation type="submission" date="2021-06" db="EMBL/GenBank/DDBJ databases">
        <title>Parelaphostrongylus tenuis whole genome reference sequence.</title>
        <authorList>
            <person name="Garwood T.J."/>
            <person name="Larsen P.A."/>
            <person name="Fountain-Jones N.M."/>
            <person name="Garbe J.R."/>
            <person name="Macchietto M.G."/>
            <person name="Kania S.A."/>
            <person name="Gerhold R.W."/>
            <person name="Richards J.E."/>
            <person name="Wolf T.M."/>
        </authorList>
    </citation>
    <scope>NUCLEOTIDE SEQUENCE</scope>
    <source>
        <strain evidence="2">MNPRO001-30</strain>
        <tissue evidence="2">Meninges</tissue>
    </source>
</reference>
<organism evidence="2 3">
    <name type="scientific">Parelaphostrongylus tenuis</name>
    <name type="common">Meningeal worm</name>
    <dbReference type="NCBI Taxonomy" id="148309"/>
    <lineage>
        <taxon>Eukaryota</taxon>
        <taxon>Metazoa</taxon>
        <taxon>Ecdysozoa</taxon>
        <taxon>Nematoda</taxon>
        <taxon>Chromadorea</taxon>
        <taxon>Rhabditida</taxon>
        <taxon>Rhabditina</taxon>
        <taxon>Rhabditomorpha</taxon>
        <taxon>Strongyloidea</taxon>
        <taxon>Metastrongylidae</taxon>
        <taxon>Parelaphostrongylus</taxon>
    </lineage>
</organism>
<accession>A0AAD5QYY7</accession>
<dbReference type="AlphaFoldDB" id="A0AAD5QYY7"/>
<sequence length="73" mass="7689">MEVIGSGHLVAVVKANLAHIDMPHRKTPPTNGGPPMVADPSASFAPSRLANVNPPKMIIHSAEASPQNYEDAH</sequence>
<protein>
    <submittedName>
        <fullName evidence="2">Uncharacterized protein</fullName>
    </submittedName>
</protein>
<comment type="caution">
    <text evidence="2">The sequence shown here is derived from an EMBL/GenBank/DDBJ whole genome shotgun (WGS) entry which is preliminary data.</text>
</comment>
<feature type="region of interest" description="Disordered" evidence="1">
    <location>
        <begin position="21"/>
        <end position="49"/>
    </location>
</feature>
<gene>
    <name evidence="2" type="ORF">KIN20_027097</name>
</gene>
<evidence type="ECO:0000256" key="1">
    <source>
        <dbReference type="SAM" id="MobiDB-lite"/>
    </source>
</evidence>
<proteinExistence type="predicted"/>
<evidence type="ECO:0000313" key="3">
    <source>
        <dbReference type="Proteomes" id="UP001196413"/>
    </source>
</evidence>
<dbReference type="Proteomes" id="UP001196413">
    <property type="component" value="Unassembled WGS sequence"/>
</dbReference>
<keyword evidence="3" id="KW-1185">Reference proteome</keyword>
<evidence type="ECO:0000313" key="2">
    <source>
        <dbReference type="EMBL" id="KAJ1366436.1"/>
    </source>
</evidence>